<name>A0A9E5DJL4_9EURY</name>
<dbReference type="Gene3D" id="2.160.20.10">
    <property type="entry name" value="Single-stranded right-handed beta-helix, Pectin lyase-like"/>
    <property type="match status" value="1"/>
</dbReference>
<sequence length="614" mass="63766">MKKTNTKNVIIVLFLLFICISIHTSFVEPVSAANINVTSTMDNSEIQNVLDSAASGDTINFLGTLYTNIQLTINKTLNIVTRVGTVLSGSSSSGSAVFLINGSKASGTQISGFNITGSGSGILVNSTNNVNISNCNISASDGSAVTINKSSGTNIKNSNITNSITGINISNSKNTKITGSTIKNNAKNGIDVENSVNTTINNDKITNNAERGVKIYNSNSTVINGSALKYNGDNSSAGVSSDEGAVSVKNSNGVKITYNTINSNSQGVTVVDSSNVNINNNTITYNYGEGILLNGTLLENIFIKSNDIEKNANGIVFNYHKGINIIISGNIITKSIERSLPDDEDSGIGLKFGPGYASDTGKEVIEHNAILDNDHMDMRARDSQVWPHVGSNWYGYRPLICSCVQHAAGINMLIVQLGPNTYSVQFIDGVTKKTATDLPSIHVKFTAGGVSQMSWTSNGQAVFNVDSGLGAGLLTAAADMVSVFTNREYNDKPSPDPTPNNGTGTNSTGGGGGNGPGSGTNGANGGTGGDSNSGATSGTSSSVGQAAAASASAGSAGSNGQSGTESKTVQELLIDNTVKNPTVWSIIGIIILLIVILGAYYRNELMKMIKKSKK</sequence>
<evidence type="ECO:0000256" key="2">
    <source>
        <dbReference type="SAM" id="Phobius"/>
    </source>
</evidence>
<dbReference type="Proteomes" id="UP001074446">
    <property type="component" value="Unassembled WGS sequence"/>
</dbReference>
<dbReference type="AlphaFoldDB" id="A0A9E5DJL4"/>
<reference evidence="4" key="1">
    <citation type="submission" date="2022-12" db="EMBL/GenBank/DDBJ databases">
        <title>Reclassification of two methanogenic archaea species isolated from the Kolyma lowland permafrost.</title>
        <authorList>
            <person name="Trubitsyn V.E."/>
            <person name="Rivkina E.M."/>
            <person name="Shcherbakova V.A."/>
        </authorList>
    </citation>
    <scope>NUCLEOTIDE SEQUENCE</scope>
    <source>
        <strain evidence="4">M2</strain>
        <strain evidence="5">MK4</strain>
    </source>
</reference>
<dbReference type="EMBL" id="JAPVES010000030">
    <property type="protein sequence ID" value="MCZ3373089.1"/>
    <property type="molecule type" value="Genomic_DNA"/>
</dbReference>
<keyword evidence="2" id="KW-1133">Transmembrane helix</keyword>
<dbReference type="EMBL" id="JAPVER010000020">
    <property type="protein sequence ID" value="MCZ3365338.1"/>
    <property type="molecule type" value="Genomic_DNA"/>
</dbReference>
<dbReference type="Pfam" id="PF13229">
    <property type="entry name" value="Beta_helix"/>
    <property type="match status" value="1"/>
</dbReference>
<comment type="caution">
    <text evidence="4">The sequence shown here is derived from an EMBL/GenBank/DDBJ whole genome shotgun (WGS) entry which is preliminary data.</text>
</comment>
<feature type="transmembrane region" description="Helical" evidence="2">
    <location>
        <begin position="583"/>
        <end position="601"/>
    </location>
</feature>
<dbReference type="Proteomes" id="UP001068021">
    <property type="component" value="Unassembled WGS sequence"/>
</dbReference>
<dbReference type="InterPro" id="IPR039448">
    <property type="entry name" value="Beta_helix"/>
</dbReference>
<evidence type="ECO:0000256" key="1">
    <source>
        <dbReference type="SAM" id="MobiDB-lite"/>
    </source>
</evidence>
<evidence type="ECO:0000259" key="3">
    <source>
        <dbReference type="Pfam" id="PF13229"/>
    </source>
</evidence>
<evidence type="ECO:0000313" key="4">
    <source>
        <dbReference type="EMBL" id="MCZ3365338.1"/>
    </source>
</evidence>
<gene>
    <name evidence="5" type="ORF">O3H35_10640</name>
    <name evidence="4" type="ORF">O3H54_05540</name>
</gene>
<feature type="compositionally biased region" description="Gly residues" evidence="1">
    <location>
        <begin position="507"/>
        <end position="531"/>
    </location>
</feature>
<proteinExistence type="predicted"/>
<dbReference type="InterPro" id="IPR012334">
    <property type="entry name" value="Pectin_lyas_fold"/>
</dbReference>
<dbReference type="InterPro" id="IPR006626">
    <property type="entry name" value="PbH1"/>
</dbReference>
<dbReference type="SMART" id="SM00710">
    <property type="entry name" value="PbH1"/>
    <property type="match status" value="10"/>
</dbReference>
<keyword evidence="6" id="KW-1185">Reference proteome</keyword>
<accession>A0A9E5DJL4</accession>
<keyword evidence="2" id="KW-0472">Membrane</keyword>
<keyword evidence="2" id="KW-0812">Transmembrane</keyword>
<organism evidence="4 6">
    <name type="scientific">Methanobacterium veterum</name>
    <dbReference type="NCBI Taxonomy" id="408577"/>
    <lineage>
        <taxon>Archaea</taxon>
        <taxon>Methanobacteriati</taxon>
        <taxon>Methanobacteriota</taxon>
        <taxon>Methanomada group</taxon>
        <taxon>Methanobacteria</taxon>
        <taxon>Methanobacteriales</taxon>
        <taxon>Methanobacteriaceae</taxon>
        <taxon>Methanobacterium</taxon>
    </lineage>
</organism>
<evidence type="ECO:0000313" key="6">
    <source>
        <dbReference type="Proteomes" id="UP001068021"/>
    </source>
</evidence>
<dbReference type="SUPFAM" id="SSF51126">
    <property type="entry name" value="Pectin lyase-like"/>
    <property type="match status" value="2"/>
</dbReference>
<dbReference type="InterPro" id="IPR011050">
    <property type="entry name" value="Pectin_lyase_fold/virulence"/>
</dbReference>
<feature type="compositionally biased region" description="Low complexity" evidence="1">
    <location>
        <begin position="532"/>
        <end position="543"/>
    </location>
</feature>
<feature type="region of interest" description="Disordered" evidence="1">
    <location>
        <begin position="487"/>
        <end position="543"/>
    </location>
</feature>
<protein>
    <submittedName>
        <fullName evidence="4">Right-handed parallel beta-helix repeat-containing protein</fullName>
    </submittedName>
</protein>
<feature type="domain" description="Right handed beta helix" evidence="3">
    <location>
        <begin position="166"/>
        <end position="331"/>
    </location>
</feature>
<evidence type="ECO:0000313" key="5">
    <source>
        <dbReference type="EMBL" id="MCZ3373089.1"/>
    </source>
</evidence>
<dbReference type="RefSeq" id="WP_157197590.1">
    <property type="nucleotide sequence ID" value="NZ_JAPVER010000020.1"/>
</dbReference>